<dbReference type="GO" id="GO:0042956">
    <property type="term" value="P:maltodextrin transmembrane transport"/>
    <property type="evidence" value="ECO:0007669"/>
    <property type="project" value="TreeGrafter"/>
</dbReference>
<proteinExistence type="inferred from homology"/>
<accession>A0A9D9DZV7</accession>
<dbReference type="GO" id="GO:0015768">
    <property type="term" value="P:maltose transport"/>
    <property type="evidence" value="ECO:0007669"/>
    <property type="project" value="TreeGrafter"/>
</dbReference>
<dbReference type="SUPFAM" id="SSF53850">
    <property type="entry name" value="Periplasmic binding protein-like II"/>
    <property type="match status" value="1"/>
</dbReference>
<dbReference type="GO" id="GO:0055052">
    <property type="term" value="C:ATP-binding cassette (ABC) transporter complex, substrate-binding subunit-containing"/>
    <property type="evidence" value="ECO:0007669"/>
    <property type="project" value="TreeGrafter"/>
</dbReference>
<sequence>MKKALSLLLVLLMAFSLVAAGNTEASEADGPAAIVWAGWSGEEEASKAIFQEMREGYEAQSGNKVDWVGWTWADTAQQLLIRLQGGEQLDIAQADIGIFNTIAQTGTLADLNEIFGEEYLTSTFPEATLEVGKIDGKQLGLPWSMAAITMVYNPEILKEAGWDNPPTTIAEFEECMADIVALDKGIIPYGVSTKDSTAAGDLMPWLWTFGSSIFNEDGSVNLGPGAVETIQWYKDMLAKGYIQMDIGRGDARQLFAQGQMAFYDDAVLAKGQAVSAGVSPDEVVNVCSAMPRPVLNEGDEPQSTMWGHMLMIFDASEHKDVAADFAKYLVSDEVALKYFENNGMPPVTISASENEAVLNDQYLKGFMDSTATAKLDETARMVNANEIKTIVVEELQATLLGQTTAEECVENLRTRLEAL</sequence>
<evidence type="ECO:0000256" key="3">
    <source>
        <dbReference type="ARBA" id="ARBA00022729"/>
    </source>
</evidence>
<evidence type="ECO:0000256" key="2">
    <source>
        <dbReference type="ARBA" id="ARBA00022448"/>
    </source>
</evidence>
<dbReference type="GO" id="GO:1901982">
    <property type="term" value="F:maltose binding"/>
    <property type="evidence" value="ECO:0007669"/>
    <property type="project" value="TreeGrafter"/>
</dbReference>
<feature type="signal peptide" evidence="4">
    <location>
        <begin position="1"/>
        <end position="19"/>
    </location>
</feature>
<dbReference type="InterPro" id="IPR006059">
    <property type="entry name" value="SBP"/>
</dbReference>
<comment type="similarity">
    <text evidence="1">Belongs to the bacterial solute-binding protein 1 family.</text>
</comment>
<evidence type="ECO:0000256" key="1">
    <source>
        <dbReference type="ARBA" id="ARBA00008520"/>
    </source>
</evidence>
<dbReference type="Pfam" id="PF01547">
    <property type="entry name" value="SBP_bac_1"/>
    <property type="match status" value="1"/>
</dbReference>
<evidence type="ECO:0000313" key="5">
    <source>
        <dbReference type="EMBL" id="MBO8436922.1"/>
    </source>
</evidence>
<dbReference type="CDD" id="cd13585">
    <property type="entry name" value="PBP2_TMBP_like"/>
    <property type="match status" value="1"/>
</dbReference>
<name>A0A9D9DZV7_9SPIO</name>
<dbReference type="PANTHER" id="PTHR30061">
    <property type="entry name" value="MALTOSE-BINDING PERIPLASMIC PROTEIN"/>
    <property type="match status" value="1"/>
</dbReference>
<dbReference type="AlphaFoldDB" id="A0A9D9DZV7"/>
<reference evidence="5" key="1">
    <citation type="submission" date="2020-10" db="EMBL/GenBank/DDBJ databases">
        <authorList>
            <person name="Gilroy R."/>
        </authorList>
    </citation>
    <scope>NUCLEOTIDE SEQUENCE</scope>
    <source>
        <strain evidence="5">7293</strain>
    </source>
</reference>
<dbReference type="Proteomes" id="UP000823615">
    <property type="component" value="Unassembled WGS sequence"/>
</dbReference>
<dbReference type="Gene3D" id="3.40.190.10">
    <property type="entry name" value="Periplasmic binding protein-like II"/>
    <property type="match status" value="1"/>
</dbReference>
<reference evidence="5" key="2">
    <citation type="journal article" date="2021" name="PeerJ">
        <title>Extensive microbial diversity within the chicken gut microbiome revealed by metagenomics and culture.</title>
        <authorList>
            <person name="Gilroy R."/>
            <person name="Ravi A."/>
            <person name="Getino M."/>
            <person name="Pursley I."/>
            <person name="Horton D.L."/>
            <person name="Alikhan N.F."/>
            <person name="Baker D."/>
            <person name="Gharbi K."/>
            <person name="Hall N."/>
            <person name="Watson M."/>
            <person name="Adriaenssens E.M."/>
            <person name="Foster-Nyarko E."/>
            <person name="Jarju S."/>
            <person name="Secka A."/>
            <person name="Antonio M."/>
            <person name="Oren A."/>
            <person name="Chaudhuri R.R."/>
            <person name="La Ragione R."/>
            <person name="Hildebrand F."/>
            <person name="Pallen M.J."/>
        </authorList>
    </citation>
    <scope>NUCLEOTIDE SEQUENCE</scope>
    <source>
        <strain evidence="5">7293</strain>
    </source>
</reference>
<protein>
    <submittedName>
        <fullName evidence="5">Sugar ABC transporter substrate-binding protein</fullName>
    </submittedName>
</protein>
<organism evidence="5 6">
    <name type="scientific">Candidatus Ornithospirochaeta stercoripullorum</name>
    <dbReference type="NCBI Taxonomy" id="2840899"/>
    <lineage>
        <taxon>Bacteria</taxon>
        <taxon>Pseudomonadati</taxon>
        <taxon>Spirochaetota</taxon>
        <taxon>Spirochaetia</taxon>
        <taxon>Spirochaetales</taxon>
        <taxon>Spirochaetaceae</taxon>
        <taxon>Spirochaetaceae incertae sedis</taxon>
        <taxon>Candidatus Ornithospirochaeta</taxon>
    </lineage>
</organism>
<keyword evidence="3 4" id="KW-0732">Signal</keyword>
<evidence type="ECO:0000313" key="6">
    <source>
        <dbReference type="Proteomes" id="UP000823615"/>
    </source>
</evidence>
<dbReference type="PANTHER" id="PTHR30061:SF50">
    <property type="entry name" value="MALTOSE_MALTODEXTRIN-BINDING PERIPLASMIC PROTEIN"/>
    <property type="match status" value="1"/>
</dbReference>
<gene>
    <name evidence="5" type="ORF">IAA97_08090</name>
</gene>
<comment type="caution">
    <text evidence="5">The sequence shown here is derived from an EMBL/GenBank/DDBJ whole genome shotgun (WGS) entry which is preliminary data.</text>
</comment>
<feature type="chain" id="PRO_5039482878" evidence="4">
    <location>
        <begin position="20"/>
        <end position="419"/>
    </location>
</feature>
<evidence type="ECO:0000256" key="4">
    <source>
        <dbReference type="SAM" id="SignalP"/>
    </source>
</evidence>
<dbReference type="EMBL" id="JADIMT010000093">
    <property type="protein sequence ID" value="MBO8436922.1"/>
    <property type="molecule type" value="Genomic_DNA"/>
</dbReference>
<keyword evidence="2" id="KW-0813">Transport</keyword>